<keyword evidence="6 8" id="KW-0443">Lipid metabolism</keyword>
<comment type="catalytic activity">
    <reaction evidence="8">
        <text>apo-[ACP] + CoA = holo-[ACP] + adenosine 3',5'-bisphosphate + H(+)</text>
        <dbReference type="Rhea" id="RHEA:12068"/>
        <dbReference type="Rhea" id="RHEA-COMP:9685"/>
        <dbReference type="Rhea" id="RHEA-COMP:9690"/>
        <dbReference type="ChEBI" id="CHEBI:15378"/>
        <dbReference type="ChEBI" id="CHEBI:29999"/>
        <dbReference type="ChEBI" id="CHEBI:57287"/>
        <dbReference type="ChEBI" id="CHEBI:58343"/>
        <dbReference type="ChEBI" id="CHEBI:64479"/>
        <dbReference type="EC" id="2.7.8.7"/>
    </reaction>
</comment>
<dbReference type="Gene3D" id="3.90.470.20">
    <property type="entry name" value="4'-phosphopantetheinyl transferase domain"/>
    <property type="match status" value="1"/>
</dbReference>
<reference evidence="11" key="1">
    <citation type="journal article" date="2019" name="Int. J. Syst. Evol. Microbiol.">
        <title>The Global Catalogue of Microorganisms (GCM) 10K type strain sequencing project: providing services to taxonomists for standard genome sequencing and annotation.</title>
        <authorList>
            <consortium name="The Broad Institute Genomics Platform"/>
            <consortium name="The Broad Institute Genome Sequencing Center for Infectious Disease"/>
            <person name="Wu L."/>
            <person name="Ma J."/>
        </authorList>
    </citation>
    <scope>NUCLEOTIDE SEQUENCE [LARGE SCALE GENOMIC DNA]</scope>
    <source>
        <strain evidence="11">CCUG 53816</strain>
    </source>
</reference>
<evidence type="ECO:0000256" key="4">
    <source>
        <dbReference type="ARBA" id="ARBA00022832"/>
    </source>
</evidence>
<organism evidence="10 11">
    <name type="scientific">Helicobacter baculiformis</name>
    <dbReference type="NCBI Taxonomy" id="427351"/>
    <lineage>
        <taxon>Bacteria</taxon>
        <taxon>Pseudomonadati</taxon>
        <taxon>Campylobacterota</taxon>
        <taxon>Epsilonproteobacteria</taxon>
        <taxon>Campylobacterales</taxon>
        <taxon>Helicobacteraceae</taxon>
        <taxon>Helicobacter</taxon>
    </lineage>
</organism>
<keyword evidence="2 8" id="KW-0808">Transferase</keyword>
<evidence type="ECO:0000313" key="11">
    <source>
        <dbReference type="Proteomes" id="UP001595783"/>
    </source>
</evidence>
<accession>A0ABV7ZI77</accession>
<dbReference type="InterPro" id="IPR002582">
    <property type="entry name" value="ACPS"/>
</dbReference>
<dbReference type="Proteomes" id="UP001595783">
    <property type="component" value="Unassembled WGS sequence"/>
</dbReference>
<evidence type="ECO:0000256" key="7">
    <source>
        <dbReference type="ARBA" id="ARBA00023160"/>
    </source>
</evidence>
<comment type="function">
    <text evidence="8">Transfers the 4'-phosphopantetheine moiety from coenzyme A to a Ser of acyl-carrier-protein.</text>
</comment>
<feature type="binding site" evidence="8">
    <location>
        <position position="5"/>
    </location>
    <ligand>
        <name>Mg(2+)</name>
        <dbReference type="ChEBI" id="CHEBI:18420"/>
    </ligand>
</feature>
<feature type="binding site" evidence="8">
    <location>
        <position position="50"/>
    </location>
    <ligand>
        <name>Mg(2+)</name>
        <dbReference type="ChEBI" id="CHEBI:18420"/>
    </ligand>
</feature>
<evidence type="ECO:0000256" key="6">
    <source>
        <dbReference type="ARBA" id="ARBA00023098"/>
    </source>
</evidence>
<dbReference type="SUPFAM" id="SSF56214">
    <property type="entry name" value="4'-phosphopantetheinyl transferase"/>
    <property type="match status" value="1"/>
</dbReference>
<evidence type="ECO:0000256" key="2">
    <source>
        <dbReference type="ARBA" id="ARBA00022679"/>
    </source>
</evidence>
<keyword evidence="5 8" id="KW-0460">Magnesium</keyword>
<proteinExistence type="inferred from homology"/>
<comment type="subcellular location">
    <subcellularLocation>
        <location evidence="8">Cytoplasm</location>
    </subcellularLocation>
</comment>
<protein>
    <recommendedName>
        <fullName evidence="8">Holo-[acyl-carrier-protein] synthase</fullName>
        <shortName evidence="8">Holo-ACP synthase</shortName>
        <ecNumber evidence="8">2.7.8.7</ecNumber>
    </recommendedName>
    <alternativeName>
        <fullName evidence="8">4'-phosphopantetheinyl transferase AcpS</fullName>
    </alternativeName>
</protein>
<keyword evidence="7 8" id="KW-0275">Fatty acid biosynthesis</keyword>
<dbReference type="RefSeq" id="WP_104752858.1">
    <property type="nucleotide sequence ID" value="NZ_FZMF01000057.1"/>
</dbReference>
<dbReference type="Pfam" id="PF01648">
    <property type="entry name" value="ACPS"/>
    <property type="match status" value="1"/>
</dbReference>
<keyword evidence="1 8" id="KW-0444">Lipid biosynthesis</keyword>
<sequence>MIGIDLISIARIAKALARYQQHFLDRYLSSYEQSLFLKPASLAGAWAAKEACSKALGVGIGAQLGFLDICLSKDSKGAPQITLVPAKMRVFCVQSLHVSISHDSGFAMAVVFANLKTPNY</sequence>
<dbReference type="InterPro" id="IPR008278">
    <property type="entry name" value="4-PPantetheinyl_Trfase_dom"/>
</dbReference>
<evidence type="ECO:0000256" key="1">
    <source>
        <dbReference type="ARBA" id="ARBA00022516"/>
    </source>
</evidence>
<dbReference type="EMBL" id="JBHRZO010000027">
    <property type="protein sequence ID" value="MFC3847855.1"/>
    <property type="molecule type" value="Genomic_DNA"/>
</dbReference>
<dbReference type="InterPro" id="IPR004568">
    <property type="entry name" value="Ppantetheine-prot_Trfase_dom"/>
</dbReference>
<dbReference type="NCBIfam" id="TIGR00556">
    <property type="entry name" value="pantethn_trn"/>
    <property type="match status" value="1"/>
</dbReference>
<comment type="caution">
    <text evidence="10">The sequence shown here is derived from an EMBL/GenBank/DDBJ whole genome shotgun (WGS) entry which is preliminary data.</text>
</comment>
<gene>
    <name evidence="8 10" type="primary">acpS</name>
    <name evidence="10" type="ORF">ACFOPX_04820</name>
</gene>
<evidence type="ECO:0000256" key="5">
    <source>
        <dbReference type="ARBA" id="ARBA00022842"/>
    </source>
</evidence>
<dbReference type="GO" id="GO:0008897">
    <property type="term" value="F:holo-[acyl-carrier-protein] synthase activity"/>
    <property type="evidence" value="ECO:0007669"/>
    <property type="project" value="UniProtKB-EC"/>
</dbReference>
<evidence type="ECO:0000259" key="9">
    <source>
        <dbReference type="Pfam" id="PF01648"/>
    </source>
</evidence>
<dbReference type="HAMAP" id="MF_00101">
    <property type="entry name" value="AcpS"/>
    <property type="match status" value="1"/>
</dbReference>
<comment type="cofactor">
    <cofactor evidence="8">
        <name>Mg(2+)</name>
        <dbReference type="ChEBI" id="CHEBI:18420"/>
    </cofactor>
</comment>
<keyword evidence="4 8" id="KW-0276">Fatty acid metabolism</keyword>
<evidence type="ECO:0000256" key="8">
    <source>
        <dbReference type="HAMAP-Rule" id="MF_00101"/>
    </source>
</evidence>
<comment type="similarity">
    <text evidence="8">Belongs to the P-Pant transferase superfamily. AcpS family.</text>
</comment>
<dbReference type="InterPro" id="IPR037143">
    <property type="entry name" value="4-PPantetheinyl_Trfase_dom_sf"/>
</dbReference>
<dbReference type="EC" id="2.7.8.7" evidence="8"/>
<keyword evidence="3 8" id="KW-0479">Metal-binding</keyword>
<evidence type="ECO:0000256" key="3">
    <source>
        <dbReference type="ARBA" id="ARBA00022723"/>
    </source>
</evidence>
<evidence type="ECO:0000313" key="10">
    <source>
        <dbReference type="EMBL" id="MFC3847855.1"/>
    </source>
</evidence>
<dbReference type="NCBIfam" id="TIGR00516">
    <property type="entry name" value="acpS"/>
    <property type="match status" value="1"/>
</dbReference>
<keyword evidence="8" id="KW-0963">Cytoplasm</keyword>
<keyword evidence="11" id="KW-1185">Reference proteome</keyword>
<name>A0ABV7ZI77_9HELI</name>
<feature type="domain" description="4'-phosphopantetheinyl transferase" evidence="9">
    <location>
        <begin position="2"/>
        <end position="110"/>
    </location>
</feature>